<name>A0A915I691_ROMCU</name>
<evidence type="ECO:0000313" key="3">
    <source>
        <dbReference type="WBParaSite" id="nRc.2.0.1.t09380-RA"/>
    </source>
</evidence>
<evidence type="ECO:0000256" key="1">
    <source>
        <dbReference type="SAM" id="MobiDB-lite"/>
    </source>
</evidence>
<organism evidence="2 3">
    <name type="scientific">Romanomermis culicivorax</name>
    <name type="common">Nematode worm</name>
    <dbReference type="NCBI Taxonomy" id="13658"/>
    <lineage>
        <taxon>Eukaryota</taxon>
        <taxon>Metazoa</taxon>
        <taxon>Ecdysozoa</taxon>
        <taxon>Nematoda</taxon>
        <taxon>Enoplea</taxon>
        <taxon>Dorylaimia</taxon>
        <taxon>Mermithida</taxon>
        <taxon>Mermithoidea</taxon>
        <taxon>Mermithidae</taxon>
        <taxon>Romanomermis</taxon>
    </lineage>
</organism>
<dbReference type="AlphaFoldDB" id="A0A915I691"/>
<keyword evidence="2" id="KW-1185">Reference proteome</keyword>
<dbReference type="WBParaSite" id="nRc.2.0.1.t09380-RA">
    <property type="protein sequence ID" value="nRc.2.0.1.t09380-RA"/>
    <property type="gene ID" value="nRc.2.0.1.g09380"/>
</dbReference>
<sequence length="76" mass="8842">MKNIEDRKNHHNTGDQKTNELTRCQKAHPRVASIGEVRTKSEIFSSRLKKSIIERKVFGLMDFKNKKLGQVLNAEY</sequence>
<dbReference type="Proteomes" id="UP000887565">
    <property type="component" value="Unplaced"/>
</dbReference>
<evidence type="ECO:0000313" key="2">
    <source>
        <dbReference type="Proteomes" id="UP000887565"/>
    </source>
</evidence>
<protein>
    <submittedName>
        <fullName evidence="3">Uncharacterized protein</fullName>
    </submittedName>
</protein>
<proteinExistence type="predicted"/>
<feature type="region of interest" description="Disordered" evidence="1">
    <location>
        <begin position="1"/>
        <end position="25"/>
    </location>
</feature>
<accession>A0A915I691</accession>
<reference evidence="3" key="1">
    <citation type="submission" date="2022-11" db="UniProtKB">
        <authorList>
            <consortium name="WormBaseParasite"/>
        </authorList>
    </citation>
    <scope>IDENTIFICATION</scope>
</reference>
<feature type="compositionally biased region" description="Basic and acidic residues" evidence="1">
    <location>
        <begin position="1"/>
        <end position="20"/>
    </location>
</feature>